<evidence type="ECO:0000256" key="1">
    <source>
        <dbReference type="SAM" id="Phobius"/>
    </source>
</evidence>
<evidence type="ECO:0008006" key="4">
    <source>
        <dbReference type="Google" id="ProtNLM"/>
    </source>
</evidence>
<feature type="transmembrane region" description="Helical" evidence="1">
    <location>
        <begin position="12"/>
        <end position="33"/>
    </location>
</feature>
<evidence type="ECO:0000313" key="2">
    <source>
        <dbReference type="EMBL" id="CUM81022.1"/>
    </source>
</evidence>
<dbReference type="STRING" id="166486.ERS852572_00572"/>
<feature type="transmembrane region" description="Helical" evidence="1">
    <location>
        <begin position="53"/>
        <end position="73"/>
    </location>
</feature>
<accession>A0A173RSR7</accession>
<dbReference type="EMBL" id="CYXZ01000004">
    <property type="protein sequence ID" value="CUM81022.1"/>
    <property type="molecule type" value="Genomic_DNA"/>
</dbReference>
<organism evidence="2 3">
    <name type="scientific">Roseburia intestinalis</name>
    <dbReference type="NCBI Taxonomy" id="166486"/>
    <lineage>
        <taxon>Bacteria</taxon>
        <taxon>Bacillati</taxon>
        <taxon>Bacillota</taxon>
        <taxon>Clostridia</taxon>
        <taxon>Lachnospirales</taxon>
        <taxon>Lachnospiraceae</taxon>
        <taxon>Roseburia</taxon>
    </lineage>
</organism>
<keyword evidence="1" id="KW-0812">Transmembrane</keyword>
<evidence type="ECO:0000313" key="3">
    <source>
        <dbReference type="Proteomes" id="UP000095350"/>
    </source>
</evidence>
<dbReference type="RefSeq" id="WP_055193246.1">
    <property type="nucleotide sequence ID" value="NZ_CABIYH010000004.1"/>
</dbReference>
<feature type="transmembrane region" description="Helical" evidence="1">
    <location>
        <begin position="124"/>
        <end position="145"/>
    </location>
</feature>
<feature type="transmembrane region" description="Helical" evidence="1">
    <location>
        <begin position="152"/>
        <end position="172"/>
    </location>
</feature>
<proteinExistence type="predicted"/>
<feature type="transmembrane region" description="Helical" evidence="1">
    <location>
        <begin position="192"/>
        <end position="215"/>
    </location>
</feature>
<gene>
    <name evidence="2" type="ORF">ERS852572_00572</name>
</gene>
<reference evidence="2 3" key="1">
    <citation type="submission" date="2015-09" db="EMBL/GenBank/DDBJ databases">
        <authorList>
            <consortium name="Pathogen Informatics"/>
        </authorList>
    </citation>
    <scope>NUCLEOTIDE SEQUENCE [LARGE SCALE GENOMIC DNA]</scope>
    <source>
        <strain evidence="2 3">2789STDY5834960</strain>
    </source>
</reference>
<protein>
    <recommendedName>
        <fullName evidence="4">Membrane-spanning protein</fullName>
    </recommendedName>
</protein>
<dbReference type="Proteomes" id="UP000095350">
    <property type="component" value="Unassembled WGS sequence"/>
</dbReference>
<feature type="transmembrane region" description="Helical" evidence="1">
    <location>
        <begin position="94"/>
        <end position="112"/>
    </location>
</feature>
<name>A0A173RSR7_9FIRM</name>
<keyword evidence="1" id="KW-0472">Membrane</keyword>
<keyword evidence="1" id="KW-1133">Transmembrane helix</keyword>
<dbReference type="OrthoDB" id="9924255at2"/>
<sequence length="225" mass="24284">MEQSKMIIKRNLLFWGKYGIQMTAILIGFVLLYGLFFSMGESADSGFWQSTNFFAVLIGIMFNYIGPISYGGAYIPMVLSFGSGRKEAAWGAQLLYAGYAVTAYLFILFTGYMSAGRMDGFKNILIAEAFVLCIAFGQICAVLQMRYGKKGIAVGIIVTVAVVMGIGAGFIMGSDLADTLTAWFQGQSGSVISMGLLIGAVVAAALYAVSLVMMLRIVSKYEVRV</sequence>
<dbReference type="PaxDb" id="166486-ERS852572_00572"/>
<dbReference type="AlphaFoldDB" id="A0A173RSR7"/>